<keyword evidence="3" id="KW-1185">Reference proteome</keyword>
<evidence type="ECO:0000313" key="3">
    <source>
        <dbReference type="Proteomes" id="UP000321306"/>
    </source>
</evidence>
<proteinExistence type="predicted"/>
<dbReference type="Proteomes" id="UP000321306">
    <property type="component" value="Unassembled WGS sequence"/>
</dbReference>
<organism evidence="2 3">
    <name type="scientific">Deinococcus cellulosilyticus (strain DSM 18568 / NBRC 106333 / KACC 11606 / 5516J-15)</name>
    <dbReference type="NCBI Taxonomy" id="1223518"/>
    <lineage>
        <taxon>Bacteria</taxon>
        <taxon>Thermotogati</taxon>
        <taxon>Deinococcota</taxon>
        <taxon>Deinococci</taxon>
        <taxon>Deinococcales</taxon>
        <taxon>Deinococcaceae</taxon>
        <taxon>Deinococcus</taxon>
    </lineage>
</organism>
<name>A0A511N1T9_DEIC1</name>
<dbReference type="SUPFAM" id="SSF51735">
    <property type="entry name" value="NAD(P)-binding Rossmann-fold domains"/>
    <property type="match status" value="1"/>
</dbReference>
<gene>
    <name evidence="2" type="ORF">DC3_24550</name>
</gene>
<dbReference type="EMBL" id="BJXB01000009">
    <property type="protein sequence ID" value="GEM46820.1"/>
    <property type="molecule type" value="Genomic_DNA"/>
</dbReference>
<dbReference type="Gene3D" id="3.40.50.720">
    <property type="entry name" value="NAD(P)-binding Rossmann-like Domain"/>
    <property type="match status" value="1"/>
</dbReference>
<sequence>MSNELNVPSGQPILVIGGTGKTGRRVVQQLQTLGHEVRSTSRSGPHPFDWEKPENWSSVLQGVKRAYLTYSPDLGIPQAAPAIAAFAEEALKHGVDRLVLLSGRGEDGALRAEQALQTSGVRWTVVRASFFQQNFSESFLLDGIHSGKVLLPEGTAPDPFIDAEDIASVAVTALFSDHCTGEVLEVTGPRALTFAEATQEIALATGRPIEYHPIPIEVFVGALQQQGWPPEMVALMHELFTEVLDGRNTPTTDTVERVLRRPARDFSEYAKRTAQAGVWNPGPAVGV</sequence>
<accession>A0A511N1T9</accession>
<comment type="caution">
    <text evidence="2">The sequence shown here is derived from an EMBL/GenBank/DDBJ whole genome shotgun (WGS) entry which is preliminary data.</text>
</comment>
<reference evidence="2 3" key="1">
    <citation type="submission" date="2019-07" db="EMBL/GenBank/DDBJ databases">
        <title>Whole genome shotgun sequence of Deinococcus cellulosilyticus NBRC 106333.</title>
        <authorList>
            <person name="Hosoyama A."/>
            <person name="Uohara A."/>
            <person name="Ohji S."/>
            <person name="Ichikawa N."/>
        </authorList>
    </citation>
    <scope>NUCLEOTIDE SEQUENCE [LARGE SCALE GENOMIC DNA]</scope>
    <source>
        <strain evidence="2 3">NBRC 106333</strain>
    </source>
</reference>
<evidence type="ECO:0000313" key="2">
    <source>
        <dbReference type="EMBL" id="GEM46820.1"/>
    </source>
</evidence>
<protein>
    <submittedName>
        <fullName evidence="2">NmrA family transcriptional regulator</fullName>
    </submittedName>
</protein>
<dbReference type="InterPro" id="IPR036291">
    <property type="entry name" value="NAD(P)-bd_dom_sf"/>
</dbReference>
<dbReference type="InterPro" id="IPR051604">
    <property type="entry name" value="Ergot_Alk_Oxidoreductase"/>
</dbReference>
<evidence type="ECO:0000259" key="1">
    <source>
        <dbReference type="Pfam" id="PF13460"/>
    </source>
</evidence>
<dbReference type="PANTHER" id="PTHR43162:SF1">
    <property type="entry name" value="PRESTALK A DIFFERENTIATION PROTEIN A"/>
    <property type="match status" value="1"/>
</dbReference>
<dbReference type="Pfam" id="PF13460">
    <property type="entry name" value="NAD_binding_10"/>
    <property type="match status" value="1"/>
</dbReference>
<feature type="domain" description="NAD(P)-binding" evidence="1">
    <location>
        <begin position="17"/>
        <end position="175"/>
    </location>
</feature>
<dbReference type="Gene3D" id="3.90.25.10">
    <property type="entry name" value="UDP-galactose 4-epimerase, domain 1"/>
    <property type="match status" value="1"/>
</dbReference>
<dbReference type="OrthoDB" id="112777at2"/>
<dbReference type="AlphaFoldDB" id="A0A511N1T9"/>
<dbReference type="InterPro" id="IPR016040">
    <property type="entry name" value="NAD(P)-bd_dom"/>
</dbReference>
<dbReference type="RefSeq" id="WP_146884615.1">
    <property type="nucleotide sequence ID" value="NZ_BJXB01000009.1"/>
</dbReference>
<dbReference type="PANTHER" id="PTHR43162">
    <property type="match status" value="1"/>
</dbReference>